<comment type="caution">
    <text evidence="1">The sequence shown here is derived from an EMBL/GenBank/DDBJ whole genome shotgun (WGS) entry which is preliminary data.</text>
</comment>
<name>A0A5C7FKE3_9BACT</name>
<evidence type="ECO:0008006" key="3">
    <source>
        <dbReference type="Google" id="ProtNLM"/>
    </source>
</evidence>
<evidence type="ECO:0000313" key="1">
    <source>
        <dbReference type="EMBL" id="TXF90416.1"/>
    </source>
</evidence>
<dbReference type="Gene3D" id="2.40.160.50">
    <property type="entry name" value="membrane protein fhac: a member of the omp85/tpsb transporter family"/>
    <property type="match status" value="1"/>
</dbReference>
<proteinExistence type="predicted"/>
<dbReference type="AlphaFoldDB" id="A0A5C7FKE3"/>
<dbReference type="SUPFAM" id="SSF56300">
    <property type="entry name" value="Metallo-dependent phosphatases"/>
    <property type="match status" value="1"/>
</dbReference>
<evidence type="ECO:0000313" key="2">
    <source>
        <dbReference type="Proteomes" id="UP000321907"/>
    </source>
</evidence>
<gene>
    <name evidence="1" type="ORF">FUA23_06400</name>
</gene>
<dbReference type="RefSeq" id="WP_147929898.1">
    <property type="nucleotide sequence ID" value="NZ_VOXD01000007.1"/>
</dbReference>
<keyword evidence="2" id="KW-1185">Reference proteome</keyword>
<accession>A0A5C7FKE3</accession>
<sequence>MTHSYSPISSLLTVTLALLLAGCANYQIHTLEDEPGLTADVTPVGEPEYSTFMVGDLGYDYERGLTTLDAMVRAMPPGKKKSSLMLLGDITGEKGLRKKDGDERDHLDAIGKLLGKVPGKVFYTPGENEIGNDGKFGRLDRLEDYFDDNEEKFGKKVRFMPNNVCSGPDDEEIFERVGLLGINTAWYMADWTRDEEVSEGCDYRNRDAMMFALIDEIKGYRDQVKIVMMHHPLQSNGNRGGKFSLSQHLFPLADVIPGAYVPLPGVGSVVRAVQSVGGGPQDIHNLRYQQFINKLKSGIDDEINVIFVSGHEHNMMLAHEKEYVKITAGSGSVRGPANGGNDANFVAGQIGYSRLDFYPDGSVFTGFYTVDEAGNDKRVYYRRIIENRHLQQDENIEEVPVEKLTDSLVMASVFGEENQESTAAAKTILGRHYRGLYNVPIKVPVLNVEEINGGLTPYRRGGGMATMSLHTAGGDGHLYQMRSVRKNPSQLLPSLLEQSFAADLVADVFTSVHPYAPLTLPPMQKKLGLYGADPGLYYVPKQTGLGDYNTNFGGELYWLEQRPDEDWSGTEFFGGSKEIISNNSMREEVRKSWKEYVDDKNFARARLFDIWIGDWDRHRDQWRWAAFPDGKRTRYVAVARDRDQVYSNYDGLLLGIARVFVGEARKFRPFTYELDKVKWRAFNGKWNDRVFLNQITREEMKAEAETIVNTLTDDVIDEALDKFPPEVKDYSLRNELIGEKLKSRREALVKTADDYYLNLAARVNVLGTEKDDYITAEGLENGDLHVRLYDAKKKGGADELYYDRVFHGNETKEVVIYGLDGDDHFVLDGAKSTISLRLIGGTDGDLVTANGRLRARVYDEVDGIKMKGETKNLMDRTSDGHPDLNQYDFEEYKPNTTVPVPAIGFNVDDGIFIGAGFSTTLNGFKPDPYSTRHTFLATYSTNEFYKLKYDGIFNDFFHRKVDLTVKGRYNSPGSVANFFGIGNESPGQPEEGEIPGLDEDDELEYNRARREEVLLNPEIRFRGENSRRSFSVGPFYQSIGLDDDTPEYTLIRNTDGIPDRVFDKQNYAGIGAHFSVNSLAIPLMADNGLKYDLYAKHTWNLDNSDLTNFKIGGQFSFYRMVTKAINFATRVSFEHNEGTPEYYQLASMGGGVNYRAARADRYLGHTLFTHNVDLRFLGFSLGKKEAPTIAGFILGFDYGRVWLEGEEESDMWHIGYGGGLWAAPLGATILSLTYFQDSEQKRIAFAAGFPF</sequence>
<dbReference type="Proteomes" id="UP000321907">
    <property type="component" value="Unassembled WGS sequence"/>
</dbReference>
<organism evidence="1 2">
    <name type="scientific">Neolewinella aurantiaca</name>
    <dbReference type="NCBI Taxonomy" id="2602767"/>
    <lineage>
        <taxon>Bacteria</taxon>
        <taxon>Pseudomonadati</taxon>
        <taxon>Bacteroidota</taxon>
        <taxon>Saprospiria</taxon>
        <taxon>Saprospirales</taxon>
        <taxon>Lewinellaceae</taxon>
        <taxon>Neolewinella</taxon>
    </lineage>
</organism>
<dbReference type="EMBL" id="VOXD01000007">
    <property type="protein sequence ID" value="TXF90416.1"/>
    <property type="molecule type" value="Genomic_DNA"/>
</dbReference>
<protein>
    <recommendedName>
        <fullName evidence="3">Calcineurin-like phosphoesterase domain-containing protein</fullName>
    </recommendedName>
</protein>
<dbReference type="InterPro" id="IPR029052">
    <property type="entry name" value="Metallo-depent_PP-like"/>
</dbReference>
<dbReference type="Gene3D" id="3.60.21.10">
    <property type="match status" value="1"/>
</dbReference>
<reference evidence="1 2" key="1">
    <citation type="submission" date="2019-08" db="EMBL/GenBank/DDBJ databases">
        <title>Lewinella sp. strain SSH13 Genome sequencing and assembly.</title>
        <authorList>
            <person name="Kim I."/>
        </authorList>
    </citation>
    <scope>NUCLEOTIDE SEQUENCE [LARGE SCALE GENOMIC DNA]</scope>
    <source>
        <strain evidence="1 2">SSH13</strain>
    </source>
</reference>
<dbReference type="OrthoDB" id="333971at2"/>